<dbReference type="Proteomes" id="UP001327957">
    <property type="component" value="Unassembled WGS sequence"/>
</dbReference>
<dbReference type="InterPro" id="IPR036291">
    <property type="entry name" value="NAD(P)-bd_dom_sf"/>
</dbReference>
<sequence length="333" mass="35684">MVVIAVAGGTGDVGRVIVEELLLAGRHKVLILGRKLTAQLSPRTAAPGPKVVAIDYDDVEGTAKILQCNKVHTVIAAMSLVGTGETSQQSLILAADKSSTTHRFLPSEFGYYITGSDPKGADEMSGPVLRARETLSKTELKTTRFANGIFMDYFGQPGIPSTLRPFRWAVDVPSRRAAIPGTGEEALTVTYSRDVGRFVARLMDDEEWCEYSNVSGSDTCLNEIVAIAEGLTGDKFKVTYDSAEDIRDGKASVVTQNDASYGGADAMQIAVMMGRALINGELGIPKDGRLNAKYPELKPMSIEEMMIAACGGRPQPHVPDSPSRMGPITAIEE</sequence>
<dbReference type="EMBL" id="JASAOK010000053">
    <property type="protein sequence ID" value="KAK6207982.1"/>
    <property type="molecule type" value="Genomic_DNA"/>
</dbReference>
<gene>
    <name evidence="6" type="ORF">QIS74_13063</name>
</gene>
<evidence type="ECO:0000256" key="4">
    <source>
        <dbReference type="SAM" id="MobiDB-lite"/>
    </source>
</evidence>
<evidence type="ECO:0000256" key="2">
    <source>
        <dbReference type="ARBA" id="ARBA00022857"/>
    </source>
</evidence>
<dbReference type="PANTHER" id="PTHR47706:SF4">
    <property type="entry name" value="NMRA-LIKE DOMAIN-CONTAINING PROTEIN"/>
    <property type="match status" value="1"/>
</dbReference>
<evidence type="ECO:0000259" key="5">
    <source>
        <dbReference type="Pfam" id="PF05368"/>
    </source>
</evidence>
<protein>
    <recommendedName>
        <fullName evidence="5">NmrA-like domain-containing protein</fullName>
    </recommendedName>
</protein>
<dbReference type="InterPro" id="IPR008030">
    <property type="entry name" value="NmrA-like"/>
</dbReference>
<dbReference type="GO" id="GO:0016491">
    <property type="term" value="F:oxidoreductase activity"/>
    <property type="evidence" value="ECO:0007669"/>
    <property type="project" value="UniProtKB-KW"/>
</dbReference>
<evidence type="ECO:0000256" key="3">
    <source>
        <dbReference type="ARBA" id="ARBA00023002"/>
    </source>
</evidence>
<evidence type="ECO:0000256" key="1">
    <source>
        <dbReference type="ARBA" id="ARBA00005725"/>
    </source>
</evidence>
<dbReference type="InterPro" id="IPR051609">
    <property type="entry name" value="NmrA/Isoflavone_reductase-like"/>
</dbReference>
<keyword evidence="2" id="KW-0521">NADP</keyword>
<dbReference type="Gene3D" id="3.90.25.10">
    <property type="entry name" value="UDP-galactose 4-epimerase, domain 1"/>
    <property type="match status" value="1"/>
</dbReference>
<dbReference type="SUPFAM" id="SSF51735">
    <property type="entry name" value="NAD(P)-binding Rossmann-fold domains"/>
    <property type="match status" value="1"/>
</dbReference>
<keyword evidence="7" id="KW-1185">Reference proteome</keyword>
<reference evidence="6 7" key="1">
    <citation type="submission" date="2023-04" db="EMBL/GenBank/DDBJ databases">
        <title>Colletotrichum tabacum stain YC1 causing leaf anthracnose on Nicotiana tabacum(L.) cv.</title>
        <authorList>
            <person name="Ji Z."/>
            <person name="Wang M."/>
            <person name="Zhang J."/>
            <person name="Wang N."/>
            <person name="Zhou Z."/>
        </authorList>
    </citation>
    <scope>NUCLEOTIDE SEQUENCE [LARGE SCALE GENOMIC DNA]</scope>
    <source>
        <strain evidence="6 7">YC1</strain>
    </source>
</reference>
<evidence type="ECO:0000313" key="7">
    <source>
        <dbReference type="Proteomes" id="UP001327957"/>
    </source>
</evidence>
<dbReference type="Pfam" id="PF05368">
    <property type="entry name" value="NmrA"/>
    <property type="match status" value="1"/>
</dbReference>
<dbReference type="PANTHER" id="PTHR47706">
    <property type="entry name" value="NMRA-LIKE FAMILY PROTEIN"/>
    <property type="match status" value="1"/>
</dbReference>
<keyword evidence="3" id="KW-0560">Oxidoreductase</keyword>
<dbReference type="AlphaFoldDB" id="A0AAV9SYA4"/>
<organism evidence="6 7">
    <name type="scientific">Colletotrichum tabaci</name>
    <dbReference type="NCBI Taxonomy" id="1209068"/>
    <lineage>
        <taxon>Eukaryota</taxon>
        <taxon>Fungi</taxon>
        <taxon>Dikarya</taxon>
        <taxon>Ascomycota</taxon>
        <taxon>Pezizomycotina</taxon>
        <taxon>Sordariomycetes</taxon>
        <taxon>Hypocreomycetidae</taxon>
        <taxon>Glomerellales</taxon>
        <taxon>Glomerellaceae</taxon>
        <taxon>Colletotrichum</taxon>
        <taxon>Colletotrichum destructivum species complex</taxon>
    </lineage>
</organism>
<dbReference type="Gene3D" id="3.40.50.720">
    <property type="entry name" value="NAD(P)-binding Rossmann-like Domain"/>
    <property type="match status" value="1"/>
</dbReference>
<accession>A0AAV9SYA4</accession>
<comment type="caution">
    <text evidence="6">The sequence shown here is derived from an EMBL/GenBank/DDBJ whole genome shotgun (WGS) entry which is preliminary data.</text>
</comment>
<evidence type="ECO:0000313" key="6">
    <source>
        <dbReference type="EMBL" id="KAK6207982.1"/>
    </source>
</evidence>
<name>A0AAV9SYA4_9PEZI</name>
<feature type="region of interest" description="Disordered" evidence="4">
    <location>
        <begin position="313"/>
        <end position="333"/>
    </location>
</feature>
<proteinExistence type="inferred from homology"/>
<feature type="domain" description="NmrA-like" evidence="5">
    <location>
        <begin position="3"/>
        <end position="241"/>
    </location>
</feature>
<comment type="similarity">
    <text evidence="1">Belongs to the NmrA-type oxidoreductase family. Isoflavone reductase subfamily.</text>
</comment>